<dbReference type="KEGG" id="pmet:G4Y79_03255"/>
<feature type="transmembrane region" description="Helical" evidence="1">
    <location>
        <begin position="56"/>
        <end position="77"/>
    </location>
</feature>
<keyword evidence="1" id="KW-1133">Transmembrane helix</keyword>
<accession>A0A7S8IFE7</accession>
<dbReference type="RefSeq" id="WP_195171481.1">
    <property type="nucleotide sequence ID" value="NZ_CP062983.1"/>
</dbReference>
<protein>
    <submittedName>
        <fullName evidence="2">Uncharacterized protein</fullName>
    </submittedName>
</protein>
<evidence type="ECO:0000313" key="3">
    <source>
        <dbReference type="Proteomes" id="UP000594468"/>
    </source>
</evidence>
<feature type="transmembrane region" description="Helical" evidence="1">
    <location>
        <begin position="169"/>
        <end position="191"/>
    </location>
</feature>
<feature type="transmembrane region" description="Helical" evidence="1">
    <location>
        <begin position="136"/>
        <end position="157"/>
    </location>
</feature>
<keyword evidence="1" id="KW-0472">Membrane</keyword>
<evidence type="ECO:0000313" key="2">
    <source>
        <dbReference type="EMBL" id="QPC83414.1"/>
    </source>
</evidence>
<sequence>MYYFLTSLRFIILWIIGLVISAVLSVVSTGIILPLLARFLVSTPWVPVSTEGQLMFYVALVVIGSGFILGMLIGGMQRWLLQMKFGGEFRWWVIVSILGAMLGVAGSVIIGLQLKDSASLYITEVTHLVKVRPPDIRTWALSNTLIFSLPIIGMSLLQTLVLRLYTRAAWLWVLAHIVSAVVFFTLLYTLVVSGAVFIFVGWLGVLITLAAPGIITGFTMLFLLLLIRTPWWPEE</sequence>
<dbReference type="AlphaFoldDB" id="A0A7S8IFE7"/>
<feature type="transmembrane region" description="Helical" evidence="1">
    <location>
        <begin position="12"/>
        <end position="36"/>
    </location>
</feature>
<proteinExistence type="predicted"/>
<name>A0A7S8IFE7_9CHLR</name>
<evidence type="ECO:0000256" key="1">
    <source>
        <dbReference type="SAM" id="Phobius"/>
    </source>
</evidence>
<keyword evidence="3" id="KW-1185">Reference proteome</keyword>
<reference evidence="2 3" key="1">
    <citation type="submission" date="2020-02" db="EMBL/GenBank/DDBJ databases">
        <authorList>
            <person name="Zheng R.K."/>
            <person name="Sun C.M."/>
        </authorList>
    </citation>
    <scope>NUCLEOTIDE SEQUENCE [LARGE SCALE GENOMIC DNA]</scope>
    <source>
        <strain evidence="3">rifampicinis</strain>
    </source>
</reference>
<feature type="transmembrane region" description="Helical" evidence="1">
    <location>
        <begin position="197"/>
        <end position="227"/>
    </location>
</feature>
<dbReference type="EMBL" id="CP062983">
    <property type="protein sequence ID" value="QPC83414.1"/>
    <property type="molecule type" value="Genomic_DNA"/>
</dbReference>
<keyword evidence="1" id="KW-0812">Transmembrane</keyword>
<gene>
    <name evidence="2" type="ORF">G4Y79_03255</name>
</gene>
<organism evidence="2 3">
    <name type="scientific">Phototrophicus methaneseepsis</name>
    <dbReference type="NCBI Taxonomy" id="2710758"/>
    <lineage>
        <taxon>Bacteria</taxon>
        <taxon>Bacillati</taxon>
        <taxon>Chloroflexota</taxon>
        <taxon>Candidatus Thermofontia</taxon>
        <taxon>Phototrophicales</taxon>
        <taxon>Phototrophicaceae</taxon>
        <taxon>Phototrophicus</taxon>
    </lineage>
</organism>
<dbReference type="Proteomes" id="UP000594468">
    <property type="component" value="Chromosome"/>
</dbReference>
<feature type="transmembrane region" description="Helical" evidence="1">
    <location>
        <begin position="89"/>
        <end position="112"/>
    </location>
</feature>